<accession>A0ABW2A1H1</accession>
<keyword evidence="3" id="KW-1185">Reference proteome</keyword>
<comment type="caution">
    <text evidence="2">The sequence shown here is derived from an EMBL/GenBank/DDBJ whole genome shotgun (WGS) entry which is preliminary data.</text>
</comment>
<proteinExistence type="predicted"/>
<gene>
    <name evidence="2" type="ORF">ACFQDL_15090</name>
</gene>
<sequence length="95" mass="10449">MKDRLQRTDLTRWNRAGLSRLRYVDGNAVTHLETLRQGLARAFNSASGLQWPELEIDTESGGATTETECLRQQYQAPGGTTPGRSCALSPDPPTC</sequence>
<dbReference type="EMBL" id="JBHSWE010000001">
    <property type="protein sequence ID" value="MFC6671254.1"/>
    <property type="molecule type" value="Genomic_DNA"/>
</dbReference>
<evidence type="ECO:0000256" key="1">
    <source>
        <dbReference type="SAM" id="MobiDB-lite"/>
    </source>
</evidence>
<protein>
    <submittedName>
        <fullName evidence="2">Uncharacterized protein</fullName>
    </submittedName>
</protein>
<dbReference type="RefSeq" id="WP_379909766.1">
    <property type="nucleotide sequence ID" value="NZ_JBHSWE010000001.1"/>
</dbReference>
<name>A0ABW2A1H1_9GAMM</name>
<dbReference type="Proteomes" id="UP001596422">
    <property type="component" value="Unassembled WGS sequence"/>
</dbReference>
<organism evidence="2 3">
    <name type="scientific">Marinobacterium aestuariivivens</name>
    <dbReference type="NCBI Taxonomy" id="1698799"/>
    <lineage>
        <taxon>Bacteria</taxon>
        <taxon>Pseudomonadati</taxon>
        <taxon>Pseudomonadota</taxon>
        <taxon>Gammaproteobacteria</taxon>
        <taxon>Oceanospirillales</taxon>
        <taxon>Oceanospirillaceae</taxon>
        <taxon>Marinobacterium</taxon>
    </lineage>
</organism>
<feature type="region of interest" description="Disordered" evidence="1">
    <location>
        <begin position="74"/>
        <end position="95"/>
    </location>
</feature>
<evidence type="ECO:0000313" key="3">
    <source>
        <dbReference type="Proteomes" id="UP001596422"/>
    </source>
</evidence>
<evidence type="ECO:0000313" key="2">
    <source>
        <dbReference type="EMBL" id="MFC6671254.1"/>
    </source>
</evidence>
<reference evidence="3" key="1">
    <citation type="journal article" date="2019" name="Int. J. Syst. Evol. Microbiol.">
        <title>The Global Catalogue of Microorganisms (GCM) 10K type strain sequencing project: providing services to taxonomists for standard genome sequencing and annotation.</title>
        <authorList>
            <consortium name="The Broad Institute Genomics Platform"/>
            <consortium name="The Broad Institute Genome Sequencing Center for Infectious Disease"/>
            <person name="Wu L."/>
            <person name="Ma J."/>
        </authorList>
    </citation>
    <scope>NUCLEOTIDE SEQUENCE [LARGE SCALE GENOMIC DNA]</scope>
    <source>
        <strain evidence="3">NBRC 111756</strain>
    </source>
</reference>